<evidence type="ECO:0000313" key="3">
    <source>
        <dbReference type="Proteomes" id="UP000228380"/>
    </source>
</evidence>
<dbReference type="InterPro" id="IPR052927">
    <property type="entry name" value="DCC_oxidoreductase"/>
</dbReference>
<dbReference type="KEGG" id="pda:120104005"/>
<dbReference type="InterPro" id="IPR037056">
    <property type="entry name" value="RNase_H1_N_sf"/>
</dbReference>
<feature type="region of interest" description="Disordered" evidence="1">
    <location>
        <begin position="155"/>
        <end position="211"/>
    </location>
</feature>
<reference evidence="4" key="1">
    <citation type="submission" date="2025-08" db="UniProtKB">
        <authorList>
            <consortium name="RefSeq"/>
        </authorList>
    </citation>
    <scope>IDENTIFICATION</scope>
    <source>
        <tissue evidence="4">Young leaves</tissue>
    </source>
</reference>
<accession>A0A8B9A627</accession>
<evidence type="ECO:0000256" key="1">
    <source>
        <dbReference type="SAM" id="MobiDB-lite"/>
    </source>
</evidence>
<sequence>MEAESNAFYVVRKGDTIGIYKSLNDCLAQISSSVSDPSVSAYKGYSLRKETEEYLASRGLKNALYSMNAVDLKDDLFGTLVPCPFQQPDGLGSSFDKTPKMAASEKRPKDLLNNLDATGRRMDAHKEATPAIQGSKGDNSKSLQIGWDITANQAAQPNRPAQQPNQAAPGQMAASAHDTRTGHTEIKSRVPTSMQHMAKREPSLASPLRPN</sequence>
<protein>
    <submittedName>
        <fullName evidence="4">Uncharacterized protein LOC120104005</fullName>
    </submittedName>
</protein>
<dbReference type="AlphaFoldDB" id="A0A8B9A627"/>
<gene>
    <name evidence="4" type="primary">LOC120104005</name>
</gene>
<dbReference type="InterPro" id="IPR009027">
    <property type="entry name" value="Ribosomal_bL9/RNase_H1_N"/>
</dbReference>
<dbReference type="Pfam" id="PF01693">
    <property type="entry name" value="Cauli_VI"/>
    <property type="match status" value="1"/>
</dbReference>
<dbReference type="Gene3D" id="3.40.970.10">
    <property type="entry name" value="Ribonuclease H1, N-terminal domain"/>
    <property type="match status" value="1"/>
</dbReference>
<feature type="compositionally biased region" description="Low complexity" evidence="1">
    <location>
        <begin position="155"/>
        <end position="174"/>
    </location>
</feature>
<dbReference type="PANTHER" id="PTHR33639:SF3">
    <property type="entry name" value="RIBONUCLEASE H1 N-TERMINAL DOMAIN-CONTAINING PROTEIN"/>
    <property type="match status" value="1"/>
</dbReference>
<feature type="compositionally biased region" description="Basic and acidic residues" evidence="1">
    <location>
        <begin position="177"/>
        <end position="188"/>
    </location>
</feature>
<evidence type="ECO:0000313" key="4">
    <source>
        <dbReference type="RefSeq" id="XP_038979313.1"/>
    </source>
</evidence>
<dbReference type="Proteomes" id="UP000228380">
    <property type="component" value="Unplaced"/>
</dbReference>
<name>A0A8B9A627_PHODC</name>
<feature type="domain" description="Ribonuclease H1 N-terminal" evidence="2">
    <location>
        <begin position="8"/>
        <end position="54"/>
    </location>
</feature>
<dbReference type="SUPFAM" id="SSF55658">
    <property type="entry name" value="L9 N-domain-like"/>
    <property type="match status" value="1"/>
</dbReference>
<dbReference type="InterPro" id="IPR011320">
    <property type="entry name" value="RNase_H1_N"/>
</dbReference>
<keyword evidence="3" id="KW-1185">Reference proteome</keyword>
<dbReference type="GeneID" id="120104005"/>
<organism evidence="3 4">
    <name type="scientific">Phoenix dactylifera</name>
    <name type="common">Date palm</name>
    <dbReference type="NCBI Taxonomy" id="42345"/>
    <lineage>
        <taxon>Eukaryota</taxon>
        <taxon>Viridiplantae</taxon>
        <taxon>Streptophyta</taxon>
        <taxon>Embryophyta</taxon>
        <taxon>Tracheophyta</taxon>
        <taxon>Spermatophyta</taxon>
        <taxon>Magnoliopsida</taxon>
        <taxon>Liliopsida</taxon>
        <taxon>Arecaceae</taxon>
        <taxon>Coryphoideae</taxon>
        <taxon>Phoeniceae</taxon>
        <taxon>Phoenix</taxon>
    </lineage>
</organism>
<dbReference type="OrthoDB" id="786001at2759"/>
<evidence type="ECO:0000259" key="2">
    <source>
        <dbReference type="Pfam" id="PF01693"/>
    </source>
</evidence>
<dbReference type="RefSeq" id="XP_038979313.1">
    <property type="nucleotide sequence ID" value="XM_039123385.1"/>
</dbReference>
<dbReference type="PANTHER" id="PTHR33639">
    <property type="entry name" value="THIOL-DISULFIDE OXIDOREDUCTASE DCC"/>
    <property type="match status" value="1"/>
</dbReference>
<proteinExistence type="predicted"/>